<dbReference type="SUPFAM" id="SSF53474">
    <property type="entry name" value="alpha/beta-Hydrolases"/>
    <property type="match status" value="1"/>
</dbReference>
<protein>
    <submittedName>
        <fullName evidence="3">Protein ndrg3</fullName>
    </submittedName>
</protein>
<dbReference type="InterPro" id="IPR029058">
    <property type="entry name" value="AB_hydrolase_fold"/>
</dbReference>
<dbReference type="Pfam" id="PF03096">
    <property type="entry name" value="Ndr"/>
    <property type="match status" value="1"/>
</dbReference>
<reference evidence="3 4" key="1">
    <citation type="journal article" date="2018" name="J. Allergy Clin. Immunol.">
        <title>High-quality assembly of Dermatophagoides pteronyssinus genome and transcriptome reveals a wide range of novel allergens.</title>
        <authorList>
            <person name="Liu X.Y."/>
            <person name="Yang K.Y."/>
            <person name="Wang M.Q."/>
            <person name="Kwok J.S."/>
            <person name="Zeng X."/>
            <person name="Yang Z."/>
            <person name="Xiao X.J."/>
            <person name="Lau C.P."/>
            <person name="Li Y."/>
            <person name="Huang Z.M."/>
            <person name="Ba J.G."/>
            <person name="Yim A.K."/>
            <person name="Ouyang C.Y."/>
            <person name="Ngai S.M."/>
            <person name="Chan T.F."/>
            <person name="Leung E.L."/>
            <person name="Liu L."/>
            <person name="Liu Z.G."/>
            <person name="Tsui S.K."/>
        </authorList>
    </citation>
    <scope>NUCLEOTIDE SEQUENCE [LARGE SCALE GENOMIC DNA]</scope>
    <source>
        <strain evidence="3">Derp</strain>
    </source>
</reference>
<reference evidence="3 4" key="2">
    <citation type="journal article" date="2022" name="Mol. Biol. Evol.">
        <title>Comparative Genomics Reveals Insights into the Divergent Evolution of Astigmatic Mites and Household Pest Adaptations.</title>
        <authorList>
            <person name="Xiong Q."/>
            <person name="Wan A.T."/>
            <person name="Liu X."/>
            <person name="Fung C.S."/>
            <person name="Xiao X."/>
            <person name="Malainual N."/>
            <person name="Hou J."/>
            <person name="Wang L."/>
            <person name="Wang M."/>
            <person name="Yang K.Y."/>
            <person name="Cui Y."/>
            <person name="Leung E.L."/>
            <person name="Nong W."/>
            <person name="Shin S.K."/>
            <person name="Au S.W."/>
            <person name="Jeong K.Y."/>
            <person name="Chew F.T."/>
            <person name="Hui J.H."/>
            <person name="Leung T.F."/>
            <person name="Tungtrongchitr A."/>
            <person name="Zhong N."/>
            <person name="Liu Z."/>
            <person name="Tsui S.K."/>
        </authorList>
    </citation>
    <scope>NUCLEOTIDE SEQUENCE [LARGE SCALE GENOMIC DNA]</scope>
    <source>
        <strain evidence="3">Derp</strain>
    </source>
</reference>
<sequence length="372" mass="42472">MSDIELKNIDANGDPFVINNQQHSPPSSSSSNMTINNCNNNNNQESIYVETDYGPINVVRIGAREHSGKPYIITYHDIGLNFHSNFQAFFNYSDMKLLLESFCVINVNAPGQEENATILSSDFIFPTMDQLAEQVDSVCKYFGIANFIGLGVGAGANILARYALKYPELVDGLFLIHPTSTQSSWTEWLYQKMNIYYLSSTVQSFSQSMQDYLLWHHFGIINEDRNRDLIQVYKNYFSGKNHIPRNLALFLDTFIRRTDLNIERGNREQNFKCSILILCGSQSPHVDDTVNMNGRLNPENSTWMKLSGCGMVLDEQPHKVAEAFRLFIQGIGYALTSFERRRSSRQQNGDYGDDDEYDTSIRMHIVENPIQN</sequence>
<comment type="similarity">
    <text evidence="1">Belongs to the NDRG family.</text>
</comment>
<feature type="compositionally biased region" description="Low complexity" evidence="2">
    <location>
        <begin position="19"/>
        <end position="37"/>
    </location>
</feature>
<keyword evidence="4" id="KW-1185">Reference proteome</keyword>
<evidence type="ECO:0000256" key="1">
    <source>
        <dbReference type="ARBA" id="ARBA00005598"/>
    </source>
</evidence>
<feature type="region of interest" description="Disordered" evidence="2">
    <location>
        <begin position="9"/>
        <end position="37"/>
    </location>
</feature>
<gene>
    <name evidence="3" type="primary">NDRG3_1</name>
    <name evidence="3" type="ORF">DERP_007328</name>
</gene>
<dbReference type="PANTHER" id="PTHR11034">
    <property type="entry name" value="N-MYC DOWNSTREAM REGULATED"/>
    <property type="match status" value="1"/>
</dbReference>
<evidence type="ECO:0000256" key="2">
    <source>
        <dbReference type="SAM" id="MobiDB-lite"/>
    </source>
</evidence>
<name>A0ABQ8J464_DERPT</name>
<dbReference type="Gene3D" id="3.40.50.1820">
    <property type="entry name" value="alpha/beta hydrolase"/>
    <property type="match status" value="1"/>
</dbReference>
<proteinExistence type="inferred from homology"/>
<evidence type="ECO:0000313" key="3">
    <source>
        <dbReference type="EMBL" id="KAH9417331.1"/>
    </source>
</evidence>
<dbReference type="Proteomes" id="UP000887458">
    <property type="component" value="Unassembled WGS sequence"/>
</dbReference>
<organism evidence="3 4">
    <name type="scientific">Dermatophagoides pteronyssinus</name>
    <name type="common">European house dust mite</name>
    <dbReference type="NCBI Taxonomy" id="6956"/>
    <lineage>
        <taxon>Eukaryota</taxon>
        <taxon>Metazoa</taxon>
        <taxon>Ecdysozoa</taxon>
        <taxon>Arthropoda</taxon>
        <taxon>Chelicerata</taxon>
        <taxon>Arachnida</taxon>
        <taxon>Acari</taxon>
        <taxon>Acariformes</taxon>
        <taxon>Sarcoptiformes</taxon>
        <taxon>Astigmata</taxon>
        <taxon>Psoroptidia</taxon>
        <taxon>Analgoidea</taxon>
        <taxon>Pyroglyphidae</taxon>
        <taxon>Dermatophagoidinae</taxon>
        <taxon>Dermatophagoides</taxon>
    </lineage>
</organism>
<dbReference type="InterPro" id="IPR004142">
    <property type="entry name" value="NDRG"/>
</dbReference>
<dbReference type="EMBL" id="NJHN03000077">
    <property type="protein sequence ID" value="KAH9417331.1"/>
    <property type="molecule type" value="Genomic_DNA"/>
</dbReference>
<accession>A0ABQ8J464</accession>
<evidence type="ECO:0000313" key="4">
    <source>
        <dbReference type="Proteomes" id="UP000887458"/>
    </source>
</evidence>
<comment type="caution">
    <text evidence="3">The sequence shown here is derived from an EMBL/GenBank/DDBJ whole genome shotgun (WGS) entry which is preliminary data.</text>
</comment>